<feature type="domain" description="Pyrrolo-quinoline quinone repeat" evidence="4">
    <location>
        <begin position="313"/>
        <end position="431"/>
    </location>
</feature>
<dbReference type="SUPFAM" id="SSF48371">
    <property type="entry name" value="ARM repeat"/>
    <property type="match status" value="1"/>
</dbReference>
<dbReference type="InterPro" id="IPR016024">
    <property type="entry name" value="ARM-type_fold"/>
</dbReference>
<sequence>FLSSYGDDAALKLAYIYSDRGDFSKAAGLLERILNDYPDASVSRSSVLMLLSLSYAHLGNFDRAKMIFSQAEKVTRSEKVLARVDAVINHSRISANQPPFTLGSWNMRLGNVTRRGVMVDPQFNWFSEPLTLLWEQSLGDIEQRTPGLTIVSQKTPSQQQRTSFTNHKYARRKSSSFEQVRNDSARWKQLELTPASQLLMSDGSLFFKADKRLICCDATTGKIKWMGRPNQLFTSSVISTLQSSNTSPLQRIRNPYEEFLFGDRIKHSMSIAGDLLLNIEGEYLEKGERWSQGGTKRIINRQNRYEAPWRGKTNWLAAYDTKTGKLKWHRSAMQDSIKEKDFQVGFLAAPLSYNNSLLVPVSKQGGVWLYSLSQIDGKLEWKSLLCEAPKGVVSSYSPVGLSIEGGDIYVATGSGLLFAVGAKSGAIRWAIRYQRTGIPVQNPGRRSYSVFKKPDGWNEDTIIPYRHMLVVIPSDYQLIFAVDRATGKILWESPQVPASGDIATYRCLGSVGENLYLASSRVVRCYNMNGGRLEWEQKFSGSVGQGFLSQKYLYLPIQNDIVKYDRHTGKKLASRGVYTSVDEPLGNLYSHRDNLFVLSPRHLYSVMSMEDHLQKLAKKIQSGDPVACWKRMKLRYRMGKLDDAIADLHTMIRLTAKDEKYNVISVNQKLYDAISLMKLESVKPMLTFDLLLAANQRTQQASVQPPSSQIVHRERLVSIALTQVSKKVTKHVSDQEHQKIIEKIIEVAPLCEKFHVMLIAKSSLSQILRKRDIPLLTRTLQAKNAFQRLLATKVILSKEGLEFQSTEKRILLMATMLNDSNDDVKFSSAFFLIHQKQRNALGAFIQLLTSENASLRAYSVGLLRNISGANKKYFAHKKPASQAVAIAAWKKWYTENGQTVKLDFTANSTIKLGRTLVAYGTSRNVRIVDYNANEEEIWSIKTHYPGACIGLPNGHRLISPALLHTIDEYNANGIKIWTLSNLPGYVVSLQRLPNGNTFVVAGNKVLEYSHDKFVVWKFKKMVRAASRLSNGNTLIMLYSGTEMIEVDPNGKTVWEITLPFNSQVFQRLPNGNTLIANRNGKTIDEYTKDKRRMSRLKITQQIIRFQRLSNGNTLISNNQGAYEYAPSGKIIWQKKFGYLRSVHRY</sequence>
<dbReference type="EMBL" id="UOGL01000067">
    <property type="protein sequence ID" value="VAX36603.1"/>
    <property type="molecule type" value="Genomic_DNA"/>
</dbReference>
<dbReference type="Pfam" id="PF13174">
    <property type="entry name" value="TPR_6"/>
    <property type="match status" value="1"/>
</dbReference>
<dbReference type="Gene3D" id="1.25.10.10">
    <property type="entry name" value="Leucine-rich Repeat Variant"/>
    <property type="match status" value="1"/>
</dbReference>
<dbReference type="InterPro" id="IPR019734">
    <property type="entry name" value="TPR_rpt"/>
</dbReference>
<name>A0A3B1DIK4_9ZZZZ</name>
<dbReference type="InterPro" id="IPR011989">
    <property type="entry name" value="ARM-like"/>
</dbReference>
<evidence type="ECO:0000313" key="5">
    <source>
        <dbReference type="EMBL" id="VAX36603.1"/>
    </source>
</evidence>
<evidence type="ECO:0000256" key="1">
    <source>
        <dbReference type="ARBA" id="ARBA00004161"/>
    </source>
</evidence>
<dbReference type="PANTHER" id="PTHR34512:SF30">
    <property type="entry name" value="OUTER MEMBRANE PROTEIN ASSEMBLY FACTOR BAMB"/>
    <property type="match status" value="1"/>
</dbReference>
<feature type="non-terminal residue" evidence="5">
    <location>
        <position position="1"/>
    </location>
</feature>
<dbReference type="InterPro" id="IPR011990">
    <property type="entry name" value="TPR-like_helical_dom_sf"/>
</dbReference>
<dbReference type="InterPro" id="IPR000225">
    <property type="entry name" value="Armadillo"/>
</dbReference>
<protein>
    <recommendedName>
        <fullName evidence="3">Protein unc-45 homolog B</fullName>
    </recommendedName>
</protein>
<evidence type="ECO:0000256" key="3">
    <source>
        <dbReference type="ARBA" id="ARBA00020768"/>
    </source>
</evidence>
<reference evidence="5" key="1">
    <citation type="submission" date="2018-06" db="EMBL/GenBank/DDBJ databases">
        <authorList>
            <person name="Zhirakovskaya E."/>
        </authorList>
    </citation>
    <scope>NUCLEOTIDE SEQUENCE</scope>
</reference>
<dbReference type="SUPFAM" id="SSF48452">
    <property type="entry name" value="TPR-like"/>
    <property type="match status" value="1"/>
</dbReference>
<dbReference type="AlphaFoldDB" id="A0A3B1DIK4"/>
<dbReference type="PANTHER" id="PTHR34512">
    <property type="entry name" value="CELL SURFACE PROTEIN"/>
    <property type="match status" value="1"/>
</dbReference>
<feature type="domain" description="Pyrrolo-quinoline quinone repeat" evidence="4">
    <location>
        <begin position="478"/>
        <end position="571"/>
    </location>
</feature>
<dbReference type="GO" id="GO:0031672">
    <property type="term" value="C:A band"/>
    <property type="evidence" value="ECO:0007669"/>
    <property type="project" value="UniProtKB-SubCell"/>
</dbReference>
<proteinExistence type="predicted"/>
<comment type="subcellular location">
    <subcellularLocation>
        <location evidence="1">Cytoplasm</location>
        <location evidence="1">Myofibril</location>
        <location evidence="1">Sarcomere</location>
        <location evidence="1">A band</location>
    </subcellularLocation>
    <subcellularLocation>
        <location evidence="2">Cytoplasm</location>
        <location evidence="2">Myofibril</location>
        <location evidence="2">Sarcomere</location>
        <location evidence="2">Z line</location>
    </subcellularLocation>
</comment>
<accession>A0A3B1DIK4</accession>
<dbReference type="SMART" id="SM00564">
    <property type="entry name" value="PQQ"/>
    <property type="match status" value="3"/>
</dbReference>
<organism evidence="5">
    <name type="scientific">hydrothermal vent metagenome</name>
    <dbReference type="NCBI Taxonomy" id="652676"/>
    <lineage>
        <taxon>unclassified sequences</taxon>
        <taxon>metagenomes</taxon>
        <taxon>ecological metagenomes</taxon>
    </lineage>
</organism>
<dbReference type="InterPro" id="IPR011047">
    <property type="entry name" value="Quinoprotein_ADH-like_sf"/>
</dbReference>
<dbReference type="Gene3D" id="2.130.10.10">
    <property type="entry name" value="YVTN repeat-like/Quinoprotein amine dehydrogenase"/>
    <property type="match status" value="1"/>
</dbReference>
<dbReference type="Gene3D" id="1.25.40.10">
    <property type="entry name" value="Tetratricopeptide repeat domain"/>
    <property type="match status" value="1"/>
</dbReference>
<dbReference type="InterPro" id="IPR018391">
    <property type="entry name" value="PQQ_b-propeller_rpt"/>
</dbReference>
<evidence type="ECO:0000259" key="4">
    <source>
        <dbReference type="Pfam" id="PF13360"/>
    </source>
</evidence>
<dbReference type="InterPro" id="IPR002372">
    <property type="entry name" value="PQQ_rpt_dom"/>
</dbReference>
<dbReference type="InterPro" id="IPR015943">
    <property type="entry name" value="WD40/YVTN_repeat-like_dom_sf"/>
</dbReference>
<dbReference type="GO" id="GO:0030018">
    <property type="term" value="C:Z disc"/>
    <property type="evidence" value="ECO:0007669"/>
    <property type="project" value="UniProtKB-SubCell"/>
</dbReference>
<dbReference type="Pfam" id="PF13360">
    <property type="entry name" value="PQQ_2"/>
    <property type="match status" value="2"/>
</dbReference>
<evidence type="ECO:0000256" key="2">
    <source>
        <dbReference type="ARBA" id="ARBA00004216"/>
    </source>
</evidence>
<dbReference type="PROSITE" id="PS50176">
    <property type="entry name" value="ARM_REPEAT"/>
    <property type="match status" value="1"/>
</dbReference>
<gene>
    <name evidence="5" type="ORF">MNBD_PLANCTO02-859</name>
</gene>
<dbReference type="SUPFAM" id="SSF50998">
    <property type="entry name" value="Quinoprotein alcohol dehydrogenase-like"/>
    <property type="match status" value="2"/>
</dbReference>